<keyword evidence="1" id="KW-1133">Transmembrane helix</keyword>
<keyword evidence="1" id="KW-0472">Membrane</keyword>
<protein>
    <recommendedName>
        <fullName evidence="4">Integral membrane protein</fullName>
    </recommendedName>
</protein>
<dbReference type="InterPro" id="IPR038750">
    <property type="entry name" value="YczE/YyaS-like"/>
</dbReference>
<dbReference type="AlphaFoldDB" id="A0A8J8PI46"/>
<feature type="transmembrane region" description="Helical" evidence="1">
    <location>
        <begin position="119"/>
        <end position="138"/>
    </location>
</feature>
<feature type="transmembrane region" description="Helical" evidence="1">
    <location>
        <begin position="95"/>
        <end position="113"/>
    </location>
</feature>
<keyword evidence="1" id="KW-0812">Transmembrane</keyword>
<dbReference type="Proteomes" id="UP000752814">
    <property type="component" value="Unassembled WGS sequence"/>
</dbReference>
<organism evidence="2 3">
    <name type="scientific">Candidatus Methanomassiliicoccus intestinalis</name>
    <dbReference type="NCBI Taxonomy" id="1406512"/>
    <lineage>
        <taxon>Archaea</taxon>
        <taxon>Methanobacteriati</taxon>
        <taxon>Thermoplasmatota</taxon>
        <taxon>Thermoplasmata</taxon>
        <taxon>Methanomassiliicoccales</taxon>
        <taxon>Methanomassiliicoccaceae</taxon>
        <taxon>Methanomassiliicoccus</taxon>
    </lineage>
</organism>
<gene>
    <name evidence="2" type="ORF">A3207_01975</name>
</gene>
<proteinExistence type="predicted"/>
<name>A0A8J8PI46_9ARCH</name>
<dbReference type="EMBL" id="LVVT01000001">
    <property type="protein sequence ID" value="TQS84818.1"/>
    <property type="molecule type" value="Genomic_DNA"/>
</dbReference>
<evidence type="ECO:0000313" key="2">
    <source>
        <dbReference type="EMBL" id="TQS84818.1"/>
    </source>
</evidence>
<feature type="transmembrane region" description="Helical" evidence="1">
    <location>
        <begin position="12"/>
        <end position="33"/>
    </location>
</feature>
<evidence type="ECO:0000313" key="3">
    <source>
        <dbReference type="Proteomes" id="UP000752814"/>
    </source>
</evidence>
<dbReference type="Pfam" id="PF19700">
    <property type="entry name" value="DUF6198"/>
    <property type="match status" value="1"/>
</dbReference>
<feature type="transmembrane region" description="Helical" evidence="1">
    <location>
        <begin position="45"/>
        <end position="65"/>
    </location>
</feature>
<reference evidence="2" key="1">
    <citation type="submission" date="2016-03" db="EMBL/GenBank/DDBJ databases">
        <authorList>
            <person name="Borrel G."/>
            <person name="Mccann A."/>
            <person name="O'Toole P.W."/>
        </authorList>
    </citation>
    <scope>NUCLEOTIDE SEQUENCE</scope>
    <source>
        <strain evidence="2">183</strain>
    </source>
</reference>
<evidence type="ECO:0008006" key="4">
    <source>
        <dbReference type="Google" id="ProtNLM"/>
    </source>
</evidence>
<comment type="caution">
    <text evidence="2">The sequence shown here is derived from an EMBL/GenBank/DDBJ whole genome shotgun (WGS) entry which is preliminary data.</text>
</comment>
<evidence type="ECO:0000256" key="1">
    <source>
        <dbReference type="SAM" id="Phobius"/>
    </source>
</evidence>
<accession>A0A8J8PI46</accession>
<sequence>MLLLLIIILKKVKLSYIVSLGVGVVFGILLDVVKPIIFSLPDDTWLVPVYVIASMLIISFGITCFMKCQMPLMPCDIFVRNIVLERHLPLGRIKTIFDVSCLTFAIAVSLIFAGAIRDIGIGTVISAVFTGTLVALISKAVSKVFDFRPVTGIAKRSLNGSLDATTDPHVNPEQIATVLNVKNNE</sequence>